<dbReference type="InterPro" id="IPR023828">
    <property type="entry name" value="Peptidase_S8_Ser-AS"/>
</dbReference>
<dbReference type="PANTHER" id="PTHR43806:SF11">
    <property type="entry name" value="CEREVISIN-RELATED"/>
    <property type="match status" value="1"/>
</dbReference>
<name>A0A562QAK7_9PSED</name>
<sequence>MDGLADYRHGEFGTRLDRSWLSPYGYYTSFDNHGTHVAGIIGAALDGKGTLGVAPRVSLSNVAVFDSRGWVTGATTTAAIARVVADGARVVNMSYGPVVTGDLASPETLRAITTYRNQTVAVLAAGNSGVALKNEPWSLQSAPLNNLIIVGSVDSNKVRSSFSNVPGEACFTTRQCLEADKFKYRFLMAPGGRWIPSTAPGNRYLGIAGTSMAAPHVAGAAALLISKWPFLTPDQTVDILFKSAEDLGQKGVDPIYGWGLLRVDRAVSPIGQTRIATGNSVTGKSASASTTRLITPTAMGNSRALKSAMRNAVVFDDLGRDFQADASQWTYSHHAALDLSRHFSRLSPTGEQTVISQPLAPGLTLTSLSTPALRGEQEGFGVLEPSAEDKRLARMPAWRLDKQTENLSLSLGKGFSFSQALLGTSSEPLFLSDEAAPELPLLGLARQNTFAMSRIQLTNTLAFATGFSELSDSTLTTRNAQGTLLVARATYTPSERVEFSLTQTVLDEKNMTLGSPSAGALTLGKAAHTVATGVAMTVKPLPSLRAQLHLTEAVTRLEGSSDSLFRSVDNLPSRSYGGSLVKTGVFKATDELGLSLTKPLRVNGASAALDVPVGRTDQGTVLYEHRRVNLEPEGSQTDIELSYRGKLGQRTGFGVNLFHQDQFNHERGERNTGASLSFKVDF</sequence>
<feature type="domain" description="Peptidase S8/S53" evidence="6">
    <location>
        <begin position="17"/>
        <end position="259"/>
    </location>
</feature>
<dbReference type="OrthoDB" id="5360469at2"/>
<dbReference type="PROSITE" id="PS00137">
    <property type="entry name" value="SUBTILASE_HIS"/>
    <property type="match status" value="1"/>
</dbReference>
<dbReference type="EMBL" id="VLKY01000009">
    <property type="protein sequence ID" value="TWI53056.1"/>
    <property type="molecule type" value="Genomic_DNA"/>
</dbReference>
<keyword evidence="2 5" id="KW-0645">Protease</keyword>
<dbReference type="Proteomes" id="UP000316905">
    <property type="component" value="Unassembled WGS sequence"/>
</dbReference>
<dbReference type="SUPFAM" id="SSF52743">
    <property type="entry name" value="Subtilisin-like"/>
    <property type="match status" value="1"/>
</dbReference>
<accession>A0A562QAK7</accession>
<dbReference type="InterPro" id="IPR036852">
    <property type="entry name" value="Peptidase_S8/S53_dom_sf"/>
</dbReference>
<evidence type="ECO:0000256" key="3">
    <source>
        <dbReference type="ARBA" id="ARBA00022801"/>
    </source>
</evidence>
<proteinExistence type="inferred from homology"/>
<keyword evidence="4 5" id="KW-0720">Serine protease</keyword>
<keyword evidence="3 5" id="KW-0378">Hydrolase</keyword>
<evidence type="ECO:0000256" key="1">
    <source>
        <dbReference type="ARBA" id="ARBA00011073"/>
    </source>
</evidence>
<evidence type="ECO:0000313" key="8">
    <source>
        <dbReference type="Proteomes" id="UP000316905"/>
    </source>
</evidence>
<evidence type="ECO:0000256" key="5">
    <source>
        <dbReference type="PROSITE-ProRule" id="PRU01240"/>
    </source>
</evidence>
<evidence type="ECO:0000256" key="2">
    <source>
        <dbReference type="ARBA" id="ARBA00022670"/>
    </source>
</evidence>
<feature type="active site" description="Charge relay system" evidence="5">
    <location>
        <position position="211"/>
    </location>
</feature>
<dbReference type="AlphaFoldDB" id="A0A562QAK7"/>
<dbReference type="PROSITE" id="PS51892">
    <property type="entry name" value="SUBTILASE"/>
    <property type="match status" value="1"/>
</dbReference>
<comment type="similarity">
    <text evidence="1 5">Belongs to the peptidase S8 family.</text>
</comment>
<comment type="caution">
    <text evidence="7">The sequence shown here is derived from an EMBL/GenBank/DDBJ whole genome shotgun (WGS) entry which is preliminary data.</text>
</comment>
<dbReference type="InterPro" id="IPR022398">
    <property type="entry name" value="Peptidase_S8_His-AS"/>
</dbReference>
<dbReference type="PRINTS" id="PR00723">
    <property type="entry name" value="SUBTILISIN"/>
</dbReference>
<gene>
    <name evidence="7" type="ORF">IQ22_02895</name>
</gene>
<dbReference type="InterPro" id="IPR015500">
    <property type="entry name" value="Peptidase_S8_subtilisin-rel"/>
</dbReference>
<dbReference type="PANTHER" id="PTHR43806">
    <property type="entry name" value="PEPTIDASE S8"/>
    <property type="match status" value="1"/>
</dbReference>
<evidence type="ECO:0000256" key="4">
    <source>
        <dbReference type="ARBA" id="ARBA00022825"/>
    </source>
</evidence>
<dbReference type="Gene3D" id="3.40.50.200">
    <property type="entry name" value="Peptidase S8/S53 domain"/>
    <property type="match status" value="1"/>
</dbReference>
<feature type="active site" description="Charge relay system" evidence="5">
    <location>
        <position position="2"/>
    </location>
</feature>
<evidence type="ECO:0000259" key="6">
    <source>
        <dbReference type="Pfam" id="PF00082"/>
    </source>
</evidence>
<dbReference type="InterPro" id="IPR050131">
    <property type="entry name" value="Peptidase_S8_subtilisin-like"/>
</dbReference>
<organism evidence="7 8">
    <name type="scientific">Pseudomonas duriflava</name>
    <dbReference type="NCBI Taxonomy" id="459528"/>
    <lineage>
        <taxon>Bacteria</taxon>
        <taxon>Pseudomonadati</taxon>
        <taxon>Pseudomonadota</taxon>
        <taxon>Gammaproteobacteria</taxon>
        <taxon>Pseudomonadales</taxon>
        <taxon>Pseudomonadaceae</taxon>
        <taxon>Pseudomonas</taxon>
    </lineage>
</organism>
<reference evidence="7 8" key="1">
    <citation type="journal article" date="2015" name="Stand. Genomic Sci.">
        <title>Genomic Encyclopedia of Bacterial and Archaeal Type Strains, Phase III: the genomes of soil and plant-associated and newly described type strains.</title>
        <authorList>
            <person name="Whitman W.B."/>
            <person name="Woyke T."/>
            <person name="Klenk H.P."/>
            <person name="Zhou Y."/>
            <person name="Lilburn T.G."/>
            <person name="Beck B.J."/>
            <person name="De Vos P."/>
            <person name="Vandamme P."/>
            <person name="Eisen J.A."/>
            <person name="Garrity G."/>
            <person name="Hugenholtz P."/>
            <person name="Kyrpides N.C."/>
        </authorList>
    </citation>
    <scope>NUCLEOTIDE SEQUENCE [LARGE SCALE GENOMIC DNA]</scope>
    <source>
        <strain evidence="7 8">CGMCC 1.6858</strain>
    </source>
</reference>
<feature type="active site" description="Charge relay system" evidence="5">
    <location>
        <position position="33"/>
    </location>
</feature>
<evidence type="ECO:0000313" key="7">
    <source>
        <dbReference type="EMBL" id="TWI53056.1"/>
    </source>
</evidence>
<dbReference type="GO" id="GO:0006508">
    <property type="term" value="P:proteolysis"/>
    <property type="evidence" value="ECO:0007669"/>
    <property type="project" value="UniProtKB-KW"/>
</dbReference>
<dbReference type="GO" id="GO:0004252">
    <property type="term" value="F:serine-type endopeptidase activity"/>
    <property type="evidence" value="ECO:0007669"/>
    <property type="project" value="UniProtKB-UniRule"/>
</dbReference>
<dbReference type="Pfam" id="PF00082">
    <property type="entry name" value="Peptidase_S8"/>
    <property type="match status" value="1"/>
</dbReference>
<dbReference type="InterPro" id="IPR000209">
    <property type="entry name" value="Peptidase_S8/S53_dom"/>
</dbReference>
<protein>
    <submittedName>
        <fullName evidence="7">Subtilase family protein</fullName>
    </submittedName>
</protein>
<keyword evidence="8" id="KW-1185">Reference proteome</keyword>
<dbReference type="PROSITE" id="PS00138">
    <property type="entry name" value="SUBTILASE_SER"/>
    <property type="match status" value="1"/>
</dbReference>